<comment type="caution">
    <text evidence="3">The sequence shown here is derived from an EMBL/GenBank/DDBJ whole genome shotgun (WGS) entry which is preliminary data.</text>
</comment>
<protein>
    <recommendedName>
        <fullName evidence="2">HTH cro/C1-type domain-containing protein</fullName>
    </recommendedName>
</protein>
<feature type="domain" description="HTH cro/C1-type" evidence="2">
    <location>
        <begin position="8"/>
        <end position="62"/>
    </location>
</feature>
<dbReference type="AlphaFoldDB" id="A0A4S4JWJ6"/>
<dbReference type="Proteomes" id="UP000297014">
    <property type="component" value="Unassembled WGS sequence"/>
</dbReference>
<sequence length="159" mass="18585">MEHIGERIKKTRHAAKLKQKEFAQTIRMSQGSLSDLEIGRNKPSIETLVGISELYNVTIDWLIKGTGNKKKCLPNDSEIPVQIIISRLLQSLYTEQEKLSKEFNIPMTYLQKLFNHEMNNRFLGTLTVNETELLNIYRDLPVKDQNELREFAKIKKNYF</sequence>
<dbReference type="InterPro" id="IPR001387">
    <property type="entry name" value="Cro/C1-type_HTH"/>
</dbReference>
<evidence type="ECO:0000256" key="1">
    <source>
        <dbReference type="ARBA" id="ARBA00023125"/>
    </source>
</evidence>
<organism evidence="3 4">
    <name type="scientific">Alkalihalobacillus alcalophilus ATCC 27647 = CGMCC 1.3604</name>
    <dbReference type="NCBI Taxonomy" id="1218173"/>
    <lineage>
        <taxon>Bacteria</taxon>
        <taxon>Bacillati</taxon>
        <taxon>Bacillota</taxon>
        <taxon>Bacilli</taxon>
        <taxon>Bacillales</taxon>
        <taxon>Bacillaceae</taxon>
        <taxon>Alkalihalobacillus</taxon>
    </lineage>
</organism>
<evidence type="ECO:0000313" key="3">
    <source>
        <dbReference type="EMBL" id="THG89568.1"/>
    </source>
</evidence>
<reference evidence="3 4" key="1">
    <citation type="submission" date="2014-01" db="EMBL/GenBank/DDBJ databases">
        <title>Draft genome sequencing of Bacillus alcalophilus CGMCC 1.3604.</title>
        <authorList>
            <person name="Yang J."/>
            <person name="Diao L."/>
            <person name="Yang S."/>
        </authorList>
    </citation>
    <scope>NUCLEOTIDE SEQUENCE [LARGE SCALE GENOMIC DNA]</scope>
    <source>
        <strain evidence="3 4">CGMCC 1.3604</strain>
    </source>
</reference>
<dbReference type="SMART" id="SM00530">
    <property type="entry name" value="HTH_XRE"/>
    <property type="match status" value="1"/>
</dbReference>
<dbReference type="PROSITE" id="PS50943">
    <property type="entry name" value="HTH_CROC1"/>
    <property type="match status" value="1"/>
</dbReference>
<dbReference type="CDD" id="cd00093">
    <property type="entry name" value="HTH_XRE"/>
    <property type="match status" value="1"/>
</dbReference>
<name>A0A4S4JWJ6_ALKAL</name>
<dbReference type="InterPro" id="IPR010982">
    <property type="entry name" value="Lambda_DNA-bd_dom_sf"/>
</dbReference>
<dbReference type="PANTHER" id="PTHR46558">
    <property type="entry name" value="TRACRIPTIONAL REGULATORY PROTEIN-RELATED-RELATED"/>
    <property type="match status" value="1"/>
</dbReference>
<evidence type="ECO:0000259" key="2">
    <source>
        <dbReference type="PROSITE" id="PS50943"/>
    </source>
</evidence>
<dbReference type="SUPFAM" id="SSF47413">
    <property type="entry name" value="lambda repressor-like DNA-binding domains"/>
    <property type="match status" value="1"/>
</dbReference>
<gene>
    <name evidence="3" type="ORF">AJ85_16805</name>
</gene>
<proteinExistence type="predicted"/>
<dbReference type="Pfam" id="PF01381">
    <property type="entry name" value="HTH_3"/>
    <property type="match status" value="1"/>
</dbReference>
<dbReference type="PANTHER" id="PTHR46558:SF11">
    <property type="entry name" value="HTH-TYPE TRANSCRIPTIONAL REGULATOR XRE"/>
    <property type="match status" value="1"/>
</dbReference>
<dbReference type="GO" id="GO:0003677">
    <property type="term" value="F:DNA binding"/>
    <property type="evidence" value="ECO:0007669"/>
    <property type="project" value="UniProtKB-KW"/>
</dbReference>
<dbReference type="EMBL" id="JALP01000217">
    <property type="protein sequence ID" value="THG89568.1"/>
    <property type="molecule type" value="Genomic_DNA"/>
</dbReference>
<dbReference type="OrthoDB" id="72638at2"/>
<dbReference type="RefSeq" id="WP_003322896.1">
    <property type="nucleotide sequence ID" value="NZ_ALPT02000070.1"/>
</dbReference>
<keyword evidence="1" id="KW-0238">DNA-binding</keyword>
<evidence type="ECO:0000313" key="4">
    <source>
        <dbReference type="Proteomes" id="UP000297014"/>
    </source>
</evidence>
<accession>A0A4S4JWJ6</accession>
<dbReference type="Gene3D" id="1.10.260.40">
    <property type="entry name" value="lambda repressor-like DNA-binding domains"/>
    <property type="match status" value="1"/>
</dbReference>